<feature type="compositionally biased region" description="Basic and acidic residues" evidence="1">
    <location>
        <begin position="587"/>
        <end position="596"/>
    </location>
</feature>
<gene>
    <name evidence="4" type="ORF">SNOG_02520</name>
</gene>
<feature type="region of interest" description="Disordered" evidence="1">
    <location>
        <begin position="634"/>
        <end position="656"/>
    </location>
</feature>
<dbReference type="AlphaFoldDB" id="Q0V0E4"/>
<protein>
    <submittedName>
        <fullName evidence="4">Uncharacterized protein</fullName>
    </submittedName>
</protein>
<reference evidence="5" key="1">
    <citation type="journal article" date="2007" name="Plant Cell">
        <title>Dothideomycete-plant interactions illuminated by genome sequencing and EST analysis of the wheat pathogen Stagonospora nodorum.</title>
        <authorList>
            <person name="Hane J.K."/>
            <person name="Lowe R.G."/>
            <person name="Solomon P.S."/>
            <person name="Tan K.C."/>
            <person name="Schoch C.L."/>
            <person name="Spatafora J.W."/>
            <person name="Crous P.W."/>
            <person name="Kodira C."/>
            <person name="Birren B.W."/>
            <person name="Galagan J.E."/>
            <person name="Torriani S.F."/>
            <person name="McDonald B.A."/>
            <person name="Oliver R.P."/>
        </authorList>
    </citation>
    <scope>NUCLEOTIDE SEQUENCE [LARGE SCALE GENOMIC DNA]</scope>
    <source>
        <strain evidence="5">SN15 / ATCC MYA-4574 / FGSC 10173</strain>
    </source>
</reference>
<proteinExistence type="predicted"/>
<dbReference type="InterPro" id="IPR057081">
    <property type="entry name" value="PH_N"/>
</dbReference>
<dbReference type="GeneID" id="5969973"/>
<dbReference type="EMBL" id="CH445327">
    <property type="protein sequence ID" value="EAT90732.2"/>
    <property type="molecule type" value="Genomic_DNA"/>
</dbReference>
<feature type="region of interest" description="Disordered" evidence="1">
    <location>
        <begin position="516"/>
        <end position="547"/>
    </location>
</feature>
<dbReference type="RefSeq" id="XP_001793123.1">
    <property type="nucleotide sequence ID" value="XM_001793071.1"/>
</dbReference>
<organism evidence="4 5">
    <name type="scientific">Phaeosphaeria nodorum (strain SN15 / ATCC MYA-4574 / FGSC 10173)</name>
    <name type="common">Glume blotch fungus</name>
    <name type="synonym">Parastagonospora nodorum</name>
    <dbReference type="NCBI Taxonomy" id="321614"/>
    <lineage>
        <taxon>Eukaryota</taxon>
        <taxon>Fungi</taxon>
        <taxon>Dikarya</taxon>
        <taxon>Ascomycota</taxon>
        <taxon>Pezizomycotina</taxon>
        <taxon>Dothideomycetes</taxon>
        <taxon>Pleosporomycetidae</taxon>
        <taxon>Pleosporales</taxon>
        <taxon>Pleosporineae</taxon>
        <taxon>Phaeosphaeriaceae</taxon>
        <taxon>Parastagonospora</taxon>
    </lineage>
</organism>
<feature type="region of interest" description="Disordered" evidence="1">
    <location>
        <begin position="217"/>
        <end position="236"/>
    </location>
</feature>
<feature type="domain" description="PH" evidence="3">
    <location>
        <begin position="358"/>
        <end position="449"/>
    </location>
</feature>
<dbReference type="HOGENOM" id="CLU_418024_0_0_1"/>
<dbReference type="Pfam" id="PF23076">
    <property type="entry name" value="PH_FT_C"/>
    <property type="match status" value="1"/>
</dbReference>
<feature type="region of interest" description="Disordered" evidence="1">
    <location>
        <begin position="578"/>
        <end position="600"/>
    </location>
</feature>
<accession>Q0V0E4</accession>
<feature type="compositionally biased region" description="Basic and acidic residues" evidence="1">
    <location>
        <begin position="516"/>
        <end position="530"/>
    </location>
</feature>
<feature type="compositionally biased region" description="Basic residues" evidence="1">
    <location>
        <begin position="644"/>
        <end position="656"/>
    </location>
</feature>
<evidence type="ECO:0000259" key="2">
    <source>
        <dbReference type="Pfam" id="PF23074"/>
    </source>
</evidence>
<name>Q0V0E4_PHANO</name>
<dbReference type="VEuPathDB" id="FungiDB:JI435_301690"/>
<evidence type="ECO:0000313" key="5">
    <source>
        <dbReference type="Proteomes" id="UP000001055"/>
    </source>
</evidence>
<evidence type="ECO:0000259" key="3">
    <source>
        <dbReference type="Pfam" id="PF23076"/>
    </source>
</evidence>
<dbReference type="KEGG" id="pno:SNOG_02520"/>
<feature type="compositionally biased region" description="Polar residues" evidence="1">
    <location>
        <begin position="218"/>
        <end position="236"/>
    </location>
</feature>
<dbReference type="InterPro" id="IPR057082">
    <property type="entry name" value="PH_C"/>
</dbReference>
<dbReference type="Proteomes" id="UP000001055">
    <property type="component" value="Unassembled WGS sequence"/>
</dbReference>
<sequence length="656" mass="74620">MDWQLLDYAKEAEDTGSGLLTFSSEIPQYRKDIKGHIAKLFAISHILDKLHEALKSPRYSRYQGRILPDLEICIPSLGYTLDHIRDVFSKKKLKRRTAPGAFPGTPPYAELWEDSLADLMAQGISLPIRLELYRTYLYGIQEDADELHSIKVRLSKLLKKQEPIESYFDRFHPTYPAAGYAYVQPPPPPPRPHAAPTWGGVGIGDIPFIPPPVPEIPQSPTYSSASSHTYSNGSTDSGEPVAHWAMKIFDGRHTSTPFHTLGDSTVCLGRDETKAIELLDSDGFIKVVELPFEETDVYVRLYWRPEDNRARILFLTKDNAGHRMVLFYCTAVAMKRQDEFGIAEGLEDFFDPGEQIDEITDSRYLHKFQVLQDEDSKCVRFQATARRGPLKSIPIWTAFVTQYIGHRNWMKRTGATIHFRELHPYVFCEGYKVPKDAHKKYQLTFTASEGKSLPLGSSAHFTPAPFFFFPAYLFPSLTPVNMANQADAAKTDPLSGMAHSEAHYFNRYLPRECRHSRGDAERRGPHKELPRLNLPEWPPLQGQDRPGCRMRNIHPQHVRRQGRCQACHRCRHVDHHRQGARNRRGERHVGQDHTAARQDGGGCAAIRQGRHHNIRVDGLLPALRVHAGHGPVCTRQVPGQGRPHLPRQGHHLHGRY</sequence>
<evidence type="ECO:0000256" key="1">
    <source>
        <dbReference type="SAM" id="MobiDB-lite"/>
    </source>
</evidence>
<evidence type="ECO:0000313" key="4">
    <source>
        <dbReference type="EMBL" id="EAT90732.2"/>
    </source>
</evidence>
<feature type="domain" description="PH" evidence="2">
    <location>
        <begin position="276"/>
        <end position="321"/>
    </location>
</feature>
<dbReference type="InParanoid" id="Q0V0E4"/>
<dbReference type="Pfam" id="PF23074">
    <property type="entry name" value="PH_FT_N"/>
    <property type="match status" value="1"/>
</dbReference>
<dbReference type="eggNOG" id="ENOG502SUJA">
    <property type="taxonomic scope" value="Eukaryota"/>
</dbReference>